<gene>
    <name evidence="1" type="ORF">ENQ77_00310</name>
</gene>
<evidence type="ECO:0000313" key="1">
    <source>
        <dbReference type="EMBL" id="HEN27125.1"/>
    </source>
</evidence>
<comment type="caution">
    <text evidence="1">The sequence shown here is derived from an EMBL/GenBank/DDBJ whole genome shotgun (WGS) entry which is preliminary data.</text>
</comment>
<proteinExistence type="predicted"/>
<reference evidence="1" key="1">
    <citation type="journal article" date="2020" name="mSystems">
        <title>Genome- and Community-Level Interaction Insights into Carbon Utilization and Element Cycling Functions of Hydrothermarchaeota in Hydrothermal Sediment.</title>
        <authorList>
            <person name="Zhou Z."/>
            <person name="Liu Y."/>
            <person name="Xu W."/>
            <person name="Pan J."/>
            <person name="Luo Z.H."/>
            <person name="Li M."/>
        </authorList>
    </citation>
    <scope>NUCLEOTIDE SEQUENCE [LARGE SCALE GENOMIC DNA]</scope>
    <source>
        <strain evidence="1">SpSt-34</strain>
    </source>
</reference>
<protein>
    <recommendedName>
        <fullName evidence="2">Peptidase</fullName>
    </recommendedName>
</protein>
<organism evidence="1">
    <name type="scientific">candidate division WOR-3 bacterium</name>
    <dbReference type="NCBI Taxonomy" id="2052148"/>
    <lineage>
        <taxon>Bacteria</taxon>
        <taxon>Bacteria division WOR-3</taxon>
    </lineage>
</organism>
<evidence type="ECO:0008006" key="2">
    <source>
        <dbReference type="Google" id="ProtNLM"/>
    </source>
</evidence>
<name>A0A7C2K3G9_UNCW3</name>
<dbReference type="Pfam" id="PF07277">
    <property type="entry name" value="SapC"/>
    <property type="match status" value="1"/>
</dbReference>
<dbReference type="AlphaFoldDB" id="A0A7C2K3G9"/>
<dbReference type="InterPro" id="IPR010836">
    <property type="entry name" value="SapC"/>
</dbReference>
<sequence>MGRIVVISREEHGDKFWRRPEKFDFARGVTHIPILLEEVGRSVLSFPLVFVKQGENFFFSALLGLMPGENLFLADDGRWLGNYVPALIRAYPFLLLRTDENKLALAIDEDHLSDGEGIPLFEGETFSKETQEVLRFLIEIERGKMVTANACRRLSELDLLEPWNIRIRTQGGETSIEGVFKVNENRLNSLSEEEFMSLRKIGALPLIYGQLFSMGNLSLLGKLAQMKYRAKPKEDFKADVEEIFKNLKFPKE</sequence>
<dbReference type="EMBL" id="DSOL01000006">
    <property type="protein sequence ID" value="HEN27125.1"/>
    <property type="molecule type" value="Genomic_DNA"/>
</dbReference>
<accession>A0A7C2K3G9</accession>